<name>A0A803PKL8_CANSA</name>
<evidence type="ECO:0000313" key="1">
    <source>
        <dbReference type="EnsemblPlants" id="cds.evm.model.05.1258"/>
    </source>
</evidence>
<reference evidence="1" key="1">
    <citation type="submission" date="2018-11" db="EMBL/GenBank/DDBJ databases">
        <authorList>
            <person name="Grassa J C."/>
        </authorList>
    </citation>
    <scope>NUCLEOTIDE SEQUENCE [LARGE SCALE GENOMIC DNA]</scope>
</reference>
<keyword evidence="2" id="KW-1185">Reference proteome</keyword>
<protein>
    <submittedName>
        <fullName evidence="1">Uncharacterized protein</fullName>
    </submittedName>
</protein>
<dbReference type="Proteomes" id="UP000596661">
    <property type="component" value="Chromosome 5"/>
</dbReference>
<dbReference type="EMBL" id="UZAU01000514">
    <property type="status" value="NOT_ANNOTATED_CDS"/>
    <property type="molecule type" value="Genomic_DNA"/>
</dbReference>
<dbReference type="Gramene" id="evm.model.05.1258">
    <property type="protein sequence ID" value="cds.evm.model.05.1258"/>
    <property type="gene ID" value="evm.TU.05.1258"/>
</dbReference>
<dbReference type="EnsemblPlants" id="evm.model.05.1258">
    <property type="protein sequence ID" value="cds.evm.model.05.1258"/>
    <property type="gene ID" value="evm.TU.05.1258"/>
</dbReference>
<proteinExistence type="predicted"/>
<organism evidence="1 2">
    <name type="scientific">Cannabis sativa</name>
    <name type="common">Hemp</name>
    <name type="synonym">Marijuana</name>
    <dbReference type="NCBI Taxonomy" id="3483"/>
    <lineage>
        <taxon>Eukaryota</taxon>
        <taxon>Viridiplantae</taxon>
        <taxon>Streptophyta</taxon>
        <taxon>Embryophyta</taxon>
        <taxon>Tracheophyta</taxon>
        <taxon>Spermatophyta</taxon>
        <taxon>Magnoliopsida</taxon>
        <taxon>eudicotyledons</taxon>
        <taxon>Gunneridae</taxon>
        <taxon>Pentapetalae</taxon>
        <taxon>rosids</taxon>
        <taxon>fabids</taxon>
        <taxon>Rosales</taxon>
        <taxon>Cannabaceae</taxon>
        <taxon>Cannabis</taxon>
    </lineage>
</organism>
<accession>A0A803PKL8</accession>
<evidence type="ECO:0000313" key="2">
    <source>
        <dbReference type="Proteomes" id="UP000596661"/>
    </source>
</evidence>
<sequence length="104" mass="11736">MEQQQQGEDRICSKIDRVLANQAWLDSFPATEARRTQKGVLSITNMEGVRVENLDQGADALLAEYTIDEVEKAIFDIPGNKSPRPDGYGSFFFQDNWEIIGKGR</sequence>
<reference evidence="1" key="2">
    <citation type="submission" date="2021-03" db="UniProtKB">
        <authorList>
            <consortium name="EnsemblPlants"/>
        </authorList>
    </citation>
    <scope>IDENTIFICATION</scope>
</reference>
<dbReference type="AlphaFoldDB" id="A0A803PKL8"/>